<gene>
    <name evidence="2" type="ORF">MNBD_PLANCTO03-303</name>
</gene>
<evidence type="ECO:0000313" key="2">
    <source>
        <dbReference type="EMBL" id="VAX39784.1"/>
    </source>
</evidence>
<dbReference type="EMBL" id="UOGK01000286">
    <property type="protein sequence ID" value="VAX39784.1"/>
    <property type="molecule type" value="Genomic_DNA"/>
</dbReference>
<dbReference type="InterPro" id="IPR045451">
    <property type="entry name" value="VMAP-M5"/>
</dbReference>
<evidence type="ECO:0000259" key="1">
    <source>
        <dbReference type="Pfam" id="PF19967"/>
    </source>
</evidence>
<dbReference type="AlphaFoldDB" id="A0A3B1DUL1"/>
<accession>A0A3B1DUL1</accession>
<feature type="non-terminal residue" evidence="2">
    <location>
        <position position="1"/>
    </location>
</feature>
<protein>
    <recommendedName>
        <fullName evidence="1">vWA-MoxR associated protein middle region 5 domain-containing protein</fullName>
    </recommendedName>
</protein>
<feature type="domain" description="vWA-MoxR associated protein middle region 5" evidence="1">
    <location>
        <begin position="3"/>
        <end position="51"/>
    </location>
</feature>
<proteinExistence type="predicted"/>
<name>A0A3B1DUL1_9ZZZZ</name>
<sequence>TRMKAETMLAELNRLRKDLDEDATDIEWLTLHHVFCFVSYKMGDFQAYLDEQSGKGAFEEFEA</sequence>
<reference evidence="2" key="1">
    <citation type="submission" date="2018-06" db="EMBL/GenBank/DDBJ databases">
        <authorList>
            <person name="Zhirakovskaya E."/>
        </authorList>
    </citation>
    <scope>NUCLEOTIDE SEQUENCE</scope>
</reference>
<organism evidence="2">
    <name type="scientific">hydrothermal vent metagenome</name>
    <dbReference type="NCBI Taxonomy" id="652676"/>
    <lineage>
        <taxon>unclassified sequences</taxon>
        <taxon>metagenomes</taxon>
        <taxon>ecological metagenomes</taxon>
    </lineage>
</organism>
<dbReference type="Pfam" id="PF19967">
    <property type="entry name" value="VMAP-M5"/>
    <property type="match status" value="1"/>
</dbReference>